<dbReference type="InterPro" id="IPR045186">
    <property type="entry name" value="Indole-3-glycerol_P_synth"/>
</dbReference>
<dbReference type="PANTHER" id="PTHR22854">
    <property type="entry name" value="TRYPTOPHAN BIOSYNTHESIS PROTEIN"/>
    <property type="match status" value="1"/>
</dbReference>
<proteinExistence type="inferred from homology"/>
<reference evidence="10 11" key="1">
    <citation type="submission" date="2021-03" db="EMBL/GenBank/DDBJ databases">
        <title>Fibrella sp. HMF5405 genome sequencing and assembly.</title>
        <authorList>
            <person name="Kang H."/>
            <person name="Kim H."/>
            <person name="Bae S."/>
            <person name="Joh K."/>
        </authorList>
    </citation>
    <scope>NUCLEOTIDE SEQUENCE [LARGE SCALE GENOMIC DNA]</scope>
    <source>
        <strain evidence="10 11">HMF5405</strain>
    </source>
</reference>
<dbReference type="SUPFAM" id="SSF51366">
    <property type="entry name" value="Ribulose-phoshate binding barrel"/>
    <property type="match status" value="1"/>
</dbReference>
<dbReference type="InterPro" id="IPR013785">
    <property type="entry name" value="Aldolase_TIM"/>
</dbReference>
<accession>A0ABS3JLD1</accession>
<comment type="similarity">
    <text evidence="8">Belongs to the TrpC family.</text>
</comment>
<name>A0ABS3JLD1_9BACT</name>
<organism evidence="10 11">
    <name type="scientific">Fibrella forsythiae</name>
    <dbReference type="NCBI Taxonomy" id="2817061"/>
    <lineage>
        <taxon>Bacteria</taxon>
        <taxon>Pseudomonadati</taxon>
        <taxon>Bacteroidota</taxon>
        <taxon>Cytophagia</taxon>
        <taxon>Cytophagales</taxon>
        <taxon>Spirosomataceae</taxon>
        <taxon>Fibrella</taxon>
    </lineage>
</organism>
<evidence type="ECO:0000313" key="11">
    <source>
        <dbReference type="Proteomes" id="UP000664628"/>
    </source>
</evidence>
<dbReference type="InterPro" id="IPR013798">
    <property type="entry name" value="Indole-3-glycerol_P_synth_dom"/>
</dbReference>
<comment type="catalytic activity">
    <reaction evidence="1 8">
        <text>1-(2-carboxyphenylamino)-1-deoxy-D-ribulose 5-phosphate + H(+) = (1S,2R)-1-C-(indol-3-yl)glycerol 3-phosphate + CO2 + H2O</text>
        <dbReference type="Rhea" id="RHEA:23476"/>
        <dbReference type="ChEBI" id="CHEBI:15377"/>
        <dbReference type="ChEBI" id="CHEBI:15378"/>
        <dbReference type="ChEBI" id="CHEBI:16526"/>
        <dbReference type="ChEBI" id="CHEBI:58613"/>
        <dbReference type="ChEBI" id="CHEBI:58866"/>
        <dbReference type="EC" id="4.1.1.48"/>
    </reaction>
</comment>
<comment type="pathway">
    <text evidence="2 8">Amino-acid biosynthesis; L-tryptophan biosynthesis; L-tryptophan from chorismate: step 4/5.</text>
</comment>
<evidence type="ECO:0000256" key="3">
    <source>
        <dbReference type="ARBA" id="ARBA00022605"/>
    </source>
</evidence>
<dbReference type="InterPro" id="IPR011060">
    <property type="entry name" value="RibuloseP-bd_barrel"/>
</dbReference>
<dbReference type="InterPro" id="IPR001468">
    <property type="entry name" value="Indole-3-GlycerolPSynthase_CS"/>
</dbReference>
<dbReference type="NCBIfam" id="NF001377">
    <property type="entry name" value="PRK00278.2-4"/>
    <property type="match status" value="1"/>
</dbReference>
<protein>
    <recommendedName>
        <fullName evidence="8">Indole-3-glycerol phosphate synthase</fullName>
        <shortName evidence="8">IGPS</shortName>
        <ecNumber evidence="8">4.1.1.48</ecNumber>
    </recommendedName>
</protein>
<feature type="domain" description="Indole-3-glycerol phosphate synthase" evidence="9">
    <location>
        <begin position="4"/>
        <end position="257"/>
    </location>
</feature>
<gene>
    <name evidence="8 10" type="primary">trpC</name>
    <name evidence="10" type="ORF">J2I46_16470</name>
</gene>
<dbReference type="Proteomes" id="UP000664628">
    <property type="component" value="Unassembled WGS sequence"/>
</dbReference>
<keyword evidence="11" id="KW-1185">Reference proteome</keyword>
<dbReference type="HAMAP" id="MF_00134_B">
    <property type="entry name" value="IGPS_B"/>
    <property type="match status" value="1"/>
</dbReference>
<dbReference type="RefSeq" id="WP_207330124.1">
    <property type="nucleotide sequence ID" value="NZ_JAFMYW010000004.1"/>
</dbReference>
<dbReference type="PROSITE" id="PS00614">
    <property type="entry name" value="IGPS"/>
    <property type="match status" value="1"/>
</dbReference>
<evidence type="ECO:0000256" key="4">
    <source>
        <dbReference type="ARBA" id="ARBA00022793"/>
    </source>
</evidence>
<dbReference type="EMBL" id="JAFMYW010000004">
    <property type="protein sequence ID" value="MBO0950191.1"/>
    <property type="molecule type" value="Genomic_DNA"/>
</dbReference>
<dbReference type="GO" id="GO:0004425">
    <property type="term" value="F:indole-3-glycerol-phosphate synthase activity"/>
    <property type="evidence" value="ECO:0007669"/>
    <property type="project" value="UniProtKB-EC"/>
</dbReference>
<evidence type="ECO:0000256" key="5">
    <source>
        <dbReference type="ARBA" id="ARBA00022822"/>
    </source>
</evidence>
<dbReference type="Gene3D" id="3.20.20.70">
    <property type="entry name" value="Aldolase class I"/>
    <property type="match status" value="1"/>
</dbReference>
<keyword evidence="6 8" id="KW-0057">Aromatic amino acid biosynthesis</keyword>
<evidence type="ECO:0000256" key="7">
    <source>
        <dbReference type="ARBA" id="ARBA00023239"/>
    </source>
</evidence>
<evidence type="ECO:0000259" key="9">
    <source>
        <dbReference type="Pfam" id="PF00218"/>
    </source>
</evidence>
<evidence type="ECO:0000256" key="2">
    <source>
        <dbReference type="ARBA" id="ARBA00004696"/>
    </source>
</evidence>
<comment type="caution">
    <text evidence="10">The sequence shown here is derived from an EMBL/GenBank/DDBJ whole genome shotgun (WGS) entry which is preliminary data.</text>
</comment>
<evidence type="ECO:0000256" key="1">
    <source>
        <dbReference type="ARBA" id="ARBA00001633"/>
    </source>
</evidence>
<dbReference type="Pfam" id="PF00218">
    <property type="entry name" value="IGPS"/>
    <property type="match status" value="1"/>
</dbReference>
<sequence length="275" mass="30004">MTILDTIVARKRDEIAARKAAISANDLRNMPLFDRSVNSARASILATDSTGIISEFKRKSPSKGIINDQVDVAETTRGYVAAGAAVLSVLTDEPFFGGTPADLQAARTANPHTPILRKDFVVDTYQLLEAKAWGADLVLLIASCLSPEQVRSLSEYAHELGMEVLLEVHDAEELQRSLCESVDLVGVNNRNLKTFVTDIDTSVQLAGLIPDQYVKVTESGLHDAATMVRLQEAGYQAFLIGEAFMKTDDPATALRQLVTDYKEQLVTSKNSHQIV</sequence>
<evidence type="ECO:0000313" key="10">
    <source>
        <dbReference type="EMBL" id="MBO0950191.1"/>
    </source>
</evidence>
<keyword evidence="5 8" id="KW-0822">Tryptophan biosynthesis</keyword>
<dbReference type="EC" id="4.1.1.48" evidence="8"/>
<keyword evidence="7 8" id="KW-0456">Lyase</keyword>
<evidence type="ECO:0000256" key="8">
    <source>
        <dbReference type="HAMAP-Rule" id="MF_00134"/>
    </source>
</evidence>
<keyword evidence="4 8" id="KW-0210">Decarboxylase</keyword>
<dbReference type="CDD" id="cd00331">
    <property type="entry name" value="IGPS"/>
    <property type="match status" value="1"/>
</dbReference>
<keyword evidence="3 8" id="KW-0028">Amino-acid biosynthesis</keyword>
<dbReference type="PANTHER" id="PTHR22854:SF2">
    <property type="entry name" value="INDOLE-3-GLYCEROL-PHOSPHATE SYNTHASE"/>
    <property type="match status" value="1"/>
</dbReference>
<evidence type="ECO:0000256" key="6">
    <source>
        <dbReference type="ARBA" id="ARBA00023141"/>
    </source>
</evidence>